<dbReference type="EMBL" id="CP016786">
    <property type="protein sequence ID" value="ASW42394.1"/>
    <property type="molecule type" value="Genomic_DNA"/>
</dbReference>
<gene>
    <name evidence="2" type="ORF">BEN51_02500</name>
</gene>
<dbReference type="GO" id="GO:0005886">
    <property type="term" value="C:plasma membrane"/>
    <property type="evidence" value="ECO:0007669"/>
    <property type="project" value="TreeGrafter"/>
</dbReference>
<dbReference type="PANTHER" id="PTHR30572">
    <property type="entry name" value="MEMBRANE COMPONENT OF TRANSPORTER-RELATED"/>
    <property type="match status" value="1"/>
</dbReference>
<dbReference type="RefSeq" id="WP_119864526.1">
    <property type="nucleotide sequence ID" value="NZ_CP016786.1"/>
</dbReference>
<keyword evidence="1" id="KW-0472">Membrane</keyword>
<dbReference type="AlphaFoldDB" id="A0A343JA36"/>
<feature type="transmembrane region" description="Helical" evidence="1">
    <location>
        <begin position="12"/>
        <end position="32"/>
    </location>
</feature>
<feature type="transmembrane region" description="Helical" evidence="1">
    <location>
        <begin position="353"/>
        <end position="376"/>
    </location>
</feature>
<dbReference type="PANTHER" id="PTHR30572:SF4">
    <property type="entry name" value="ABC TRANSPORTER PERMEASE YTRF"/>
    <property type="match status" value="1"/>
</dbReference>
<dbReference type="GO" id="GO:0022857">
    <property type="term" value="F:transmembrane transporter activity"/>
    <property type="evidence" value="ECO:0007669"/>
    <property type="project" value="TreeGrafter"/>
</dbReference>
<dbReference type="OrthoDB" id="1897773at2"/>
<keyword evidence="1" id="KW-1133">Transmembrane helix</keyword>
<proteinExistence type="predicted"/>
<protein>
    <submittedName>
        <fullName evidence="2">Uncharacterized protein</fullName>
    </submittedName>
</protein>
<dbReference type="Proteomes" id="UP000264883">
    <property type="component" value="Chromosome"/>
</dbReference>
<feature type="transmembrane region" description="Helical" evidence="1">
    <location>
        <begin position="313"/>
        <end position="332"/>
    </location>
</feature>
<name>A0A343JA36_9CLOT</name>
<dbReference type="KEGG" id="cia:BEN51_02500"/>
<evidence type="ECO:0000256" key="1">
    <source>
        <dbReference type="SAM" id="Phobius"/>
    </source>
</evidence>
<dbReference type="InterPro" id="IPR050250">
    <property type="entry name" value="Macrolide_Exporter_MacB"/>
</dbReference>
<sequence length="421" mass="49047">MRLRYAINGIKRNLVLTLILIIQLVFAFYALYNTVDIKQKVHSESSKIANYFKGKKVYNLWNDFSDVMFDEEKFPRINEGSLQKTFGVLREFPQVTFTHQVLFPISIEVFEDNENFKFYPTEGNFEGRTFFQAKNIVLNQNALKEFDVKLKDGRFFNSNETKRNYGNNNVLPIIVGANYEKYFKVGDEITYIRPEFGLAKAKIIGIMEENQYMPVDMMAFDFKRYADLNNFILTSYSQFQDYRIMYDTMFGYNFILFDEDTSNETIEEINNEIKNAFYDNLGIRVTIKDLNRYIKAELDTFENQDKIASVTSVTIFVFISLTLIISTLNSIYKRKKEFGIHIFSGATIGDLAITIYLEVLLVLLFSFGISLLVIFYQNSGINIFNIKILFLNLIIISVITTIFPIIKIFKLEINDIIKGAD</sequence>
<accession>A0A343JA36</accession>
<keyword evidence="1" id="KW-0812">Transmembrane</keyword>
<evidence type="ECO:0000313" key="2">
    <source>
        <dbReference type="EMBL" id="ASW42394.1"/>
    </source>
</evidence>
<keyword evidence="3" id="KW-1185">Reference proteome</keyword>
<reference evidence="2 3" key="1">
    <citation type="submission" date="2016-08" db="EMBL/GenBank/DDBJ databases">
        <title>Complete Genome Sequence Of The Indigo Reducing Clostridium isatidis DSM15098.</title>
        <authorList>
            <person name="Little G.T."/>
            <person name="Minton N.P."/>
        </authorList>
    </citation>
    <scope>NUCLEOTIDE SEQUENCE [LARGE SCALE GENOMIC DNA]</scope>
    <source>
        <strain evidence="2 3">DSM 15098</strain>
    </source>
</reference>
<evidence type="ECO:0000313" key="3">
    <source>
        <dbReference type="Proteomes" id="UP000264883"/>
    </source>
</evidence>
<organism evidence="2 3">
    <name type="scientific">Clostridium isatidis</name>
    <dbReference type="NCBI Taxonomy" id="182773"/>
    <lineage>
        <taxon>Bacteria</taxon>
        <taxon>Bacillati</taxon>
        <taxon>Bacillota</taxon>
        <taxon>Clostridia</taxon>
        <taxon>Eubacteriales</taxon>
        <taxon>Clostridiaceae</taxon>
        <taxon>Clostridium</taxon>
    </lineage>
</organism>
<feature type="transmembrane region" description="Helical" evidence="1">
    <location>
        <begin position="388"/>
        <end position="409"/>
    </location>
</feature>